<proteinExistence type="inferred from homology"/>
<evidence type="ECO:0000256" key="2">
    <source>
        <dbReference type="ARBA" id="ARBA00004742"/>
    </source>
</evidence>
<reference evidence="14" key="2">
    <citation type="submission" date="2021-04" db="EMBL/GenBank/DDBJ databases">
        <authorList>
            <person name="Zhang T."/>
            <person name="Zhang Y."/>
            <person name="Lu D."/>
            <person name="Zuo D."/>
            <person name="Du Z."/>
        </authorList>
    </citation>
    <scope>NUCLEOTIDE SEQUENCE</scope>
    <source>
        <strain evidence="14">JR1</strain>
    </source>
</reference>
<comment type="cofactor">
    <cofactor evidence="1 11">
        <name>[4Fe-4S] cluster</name>
        <dbReference type="ChEBI" id="CHEBI:49883"/>
    </cofactor>
</comment>
<evidence type="ECO:0000259" key="13">
    <source>
        <dbReference type="Pfam" id="PF03315"/>
    </source>
</evidence>
<dbReference type="PANTHER" id="PTHR30182">
    <property type="entry name" value="L-SERINE DEHYDRATASE"/>
    <property type="match status" value="1"/>
</dbReference>
<dbReference type="InterPro" id="IPR029009">
    <property type="entry name" value="ASB_dom_sf"/>
</dbReference>
<dbReference type="Pfam" id="PF03313">
    <property type="entry name" value="SDH_alpha"/>
    <property type="match status" value="1"/>
</dbReference>
<keyword evidence="9 11" id="KW-0456">Lyase</keyword>
<dbReference type="InterPro" id="IPR004644">
    <property type="entry name" value="Fe-S_L-Ser_mono"/>
</dbReference>
<accession>A0A941IXJ0</accession>
<sequence>MHFTTFVTQKIRIMMESIKEIYKIGSGPSSSHTMGPKKAAEMFIKRRPDAARYKVTLYGSLAATGKGHLTDYAIEQVFEKNNYPLSVEWKPEEFLPRHSNALTFYAYNSNDEEIDRWTAYSVGGGTVVDDFTKEETKSIYELTTLEDILKWCEENGKQLWEYVEEVEGPTIWKYLAKVWKVMKTAIDKGLDEEGVLPGSLKLPRKAASYYIKAKNFSGKMERRSMIFAFALAVSEQNASGGNIVTAPTCGASGVLPAVLKFVETYYGASDKKILRALATAGLIGNLVKYNASISGAEVGCQGEVGTACAMASAAATQLFGGTIYQIEYSAEMGLEHHLGLTCDPIAGLVQIPCIERNAFAAARALNHNTYVLLSDGRHRITFDEVVKAMKQTGHDLPNIYKETSTGGLAVFHQARNIMKNT</sequence>
<dbReference type="EC" id="4.3.1.17" evidence="11"/>
<keyword evidence="7 11" id="KW-0408">Iron</keyword>
<feature type="domain" description="Serine dehydratase beta chain" evidence="13">
    <location>
        <begin position="86"/>
        <end position="130"/>
    </location>
</feature>
<keyword evidence="8 11" id="KW-0411">Iron-sulfur</keyword>
<dbReference type="InterPro" id="IPR051318">
    <property type="entry name" value="Fe-S_L-Ser"/>
</dbReference>
<evidence type="ECO:0000256" key="8">
    <source>
        <dbReference type="ARBA" id="ARBA00023014"/>
    </source>
</evidence>
<evidence type="ECO:0000313" key="15">
    <source>
        <dbReference type="Proteomes" id="UP000679220"/>
    </source>
</evidence>
<reference evidence="14" key="1">
    <citation type="journal article" date="2018" name="Int. J. Syst. Evol. Microbiol.">
        <title>Carboxylicivirga sediminis sp. nov., isolated from coastal sediment.</title>
        <authorList>
            <person name="Wang F.Q."/>
            <person name="Ren L.H."/>
            <person name="Zou R.J."/>
            <person name="Sun Y.Z."/>
            <person name="Liu X.J."/>
            <person name="Jiang F."/>
            <person name="Liu L.J."/>
        </authorList>
    </citation>
    <scope>NUCLEOTIDE SEQUENCE</scope>
    <source>
        <strain evidence="14">JR1</strain>
    </source>
</reference>
<dbReference type="Pfam" id="PF03315">
    <property type="entry name" value="SDH_beta"/>
    <property type="match status" value="2"/>
</dbReference>
<comment type="pathway">
    <text evidence="2">Carbohydrate biosynthesis; gluconeogenesis.</text>
</comment>
<evidence type="ECO:0000256" key="3">
    <source>
        <dbReference type="ARBA" id="ARBA00008636"/>
    </source>
</evidence>
<keyword evidence="6 11" id="KW-0479">Metal-binding</keyword>
<keyword evidence="5 11" id="KW-0004">4Fe-4S</keyword>
<organism evidence="14 15">
    <name type="scientific">Carboxylicivirga sediminis</name>
    <dbReference type="NCBI Taxonomy" id="2006564"/>
    <lineage>
        <taxon>Bacteria</taxon>
        <taxon>Pseudomonadati</taxon>
        <taxon>Bacteroidota</taxon>
        <taxon>Bacteroidia</taxon>
        <taxon>Marinilabiliales</taxon>
        <taxon>Marinilabiliaceae</taxon>
        <taxon>Carboxylicivirga</taxon>
    </lineage>
</organism>
<gene>
    <name evidence="14" type="ORF">KDU71_08765</name>
</gene>
<dbReference type="EMBL" id="JAGTAR010000011">
    <property type="protein sequence ID" value="MBR8535648.1"/>
    <property type="molecule type" value="Genomic_DNA"/>
</dbReference>
<evidence type="ECO:0000256" key="4">
    <source>
        <dbReference type="ARBA" id="ARBA00022432"/>
    </source>
</evidence>
<keyword evidence="15" id="KW-1185">Reference proteome</keyword>
<dbReference type="GO" id="GO:0006094">
    <property type="term" value="P:gluconeogenesis"/>
    <property type="evidence" value="ECO:0007669"/>
    <property type="project" value="UniProtKB-KW"/>
</dbReference>
<dbReference type="Gene3D" id="3.30.1330.90">
    <property type="entry name" value="D-3-phosphoglycerate dehydrogenase, domain 3"/>
    <property type="match status" value="2"/>
</dbReference>
<dbReference type="GO" id="GO:0051539">
    <property type="term" value="F:4 iron, 4 sulfur cluster binding"/>
    <property type="evidence" value="ECO:0007669"/>
    <property type="project" value="UniProtKB-UniRule"/>
</dbReference>
<protein>
    <recommendedName>
        <fullName evidence="11">L-serine dehydratase</fullName>
        <ecNumber evidence="11">4.3.1.17</ecNumber>
    </recommendedName>
</protein>
<dbReference type="GO" id="GO:0003941">
    <property type="term" value="F:L-serine ammonia-lyase activity"/>
    <property type="evidence" value="ECO:0007669"/>
    <property type="project" value="UniProtKB-UniRule"/>
</dbReference>
<dbReference type="GO" id="GO:0046872">
    <property type="term" value="F:metal ion binding"/>
    <property type="evidence" value="ECO:0007669"/>
    <property type="project" value="UniProtKB-KW"/>
</dbReference>
<evidence type="ECO:0000256" key="7">
    <source>
        <dbReference type="ARBA" id="ARBA00023004"/>
    </source>
</evidence>
<dbReference type="InterPro" id="IPR005130">
    <property type="entry name" value="Ser_deHydtase-like_asu"/>
</dbReference>
<evidence type="ECO:0000259" key="12">
    <source>
        <dbReference type="Pfam" id="PF03313"/>
    </source>
</evidence>
<evidence type="ECO:0000313" key="14">
    <source>
        <dbReference type="EMBL" id="MBR8535648.1"/>
    </source>
</evidence>
<evidence type="ECO:0000256" key="10">
    <source>
        <dbReference type="ARBA" id="ARBA00049406"/>
    </source>
</evidence>
<name>A0A941IXJ0_9BACT</name>
<dbReference type="SUPFAM" id="SSF143548">
    <property type="entry name" value="Serine metabolism enzymes domain"/>
    <property type="match status" value="1"/>
</dbReference>
<evidence type="ECO:0000256" key="9">
    <source>
        <dbReference type="ARBA" id="ARBA00023239"/>
    </source>
</evidence>
<evidence type="ECO:0000256" key="1">
    <source>
        <dbReference type="ARBA" id="ARBA00001966"/>
    </source>
</evidence>
<comment type="similarity">
    <text evidence="3 11">Belongs to the iron-sulfur dependent L-serine dehydratase family.</text>
</comment>
<feature type="domain" description="Serine dehydratase-like alpha subunit" evidence="12">
    <location>
        <begin position="159"/>
        <end position="409"/>
    </location>
</feature>
<comment type="catalytic activity">
    <reaction evidence="10 11">
        <text>L-serine = pyruvate + NH4(+)</text>
        <dbReference type="Rhea" id="RHEA:19169"/>
        <dbReference type="ChEBI" id="CHEBI:15361"/>
        <dbReference type="ChEBI" id="CHEBI:28938"/>
        <dbReference type="ChEBI" id="CHEBI:33384"/>
        <dbReference type="EC" id="4.3.1.17"/>
    </reaction>
</comment>
<feature type="domain" description="Serine dehydratase beta chain" evidence="13">
    <location>
        <begin position="17"/>
        <end position="74"/>
    </location>
</feature>
<evidence type="ECO:0000256" key="11">
    <source>
        <dbReference type="RuleBase" id="RU366059"/>
    </source>
</evidence>
<evidence type="ECO:0000256" key="5">
    <source>
        <dbReference type="ARBA" id="ARBA00022485"/>
    </source>
</evidence>
<comment type="caution">
    <text evidence="14">The sequence shown here is derived from an EMBL/GenBank/DDBJ whole genome shotgun (WGS) entry which is preliminary data.</text>
</comment>
<evidence type="ECO:0000256" key="6">
    <source>
        <dbReference type="ARBA" id="ARBA00022723"/>
    </source>
</evidence>
<dbReference type="PANTHER" id="PTHR30182:SF1">
    <property type="entry name" value="L-SERINE DEHYDRATASE 1"/>
    <property type="match status" value="1"/>
</dbReference>
<keyword evidence="4 11" id="KW-0312">Gluconeogenesis</keyword>
<dbReference type="NCBIfam" id="TIGR00720">
    <property type="entry name" value="sda_mono"/>
    <property type="match status" value="1"/>
</dbReference>
<dbReference type="InterPro" id="IPR005131">
    <property type="entry name" value="Ser_deHydtase_bsu"/>
</dbReference>
<dbReference type="AlphaFoldDB" id="A0A941IXJ0"/>
<dbReference type="Proteomes" id="UP000679220">
    <property type="component" value="Unassembled WGS sequence"/>
</dbReference>